<evidence type="ECO:0000313" key="2">
    <source>
        <dbReference type="Proteomes" id="UP000242469"/>
    </source>
</evidence>
<dbReference type="Proteomes" id="UP000242469">
    <property type="component" value="Unassembled WGS sequence"/>
</dbReference>
<keyword evidence="2" id="KW-1185">Reference proteome</keyword>
<reference evidence="2" key="1">
    <citation type="submission" date="2016-10" db="EMBL/GenBank/DDBJ databases">
        <authorList>
            <person name="Varghese N."/>
            <person name="Submissions S."/>
        </authorList>
    </citation>
    <scope>NUCLEOTIDE SEQUENCE [LARGE SCALE GENOMIC DNA]</scope>
    <source>
        <strain evidence="2">DSM 11526</strain>
    </source>
</reference>
<protein>
    <submittedName>
        <fullName evidence="1">Uncharacterized protein</fullName>
    </submittedName>
</protein>
<gene>
    <name evidence="1" type="ORF">SAMN02745729_102174</name>
</gene>
<organism evidence="1 2">
    <name type="scientific">Marinobacterium iners DSM 11526</name>
    <dbReference type="NCBI Taxonomy" id="1122198"/>
    <lineage>
        <taxon>Bacteria</taxon>
        <taxon>Pseudomonadati</taxon>
        <taxon>Pseudomonadota</taxon>
        <taxon>Gammaproteobacteria</taxon>
        <taxon>Oceanospirillales</taxon>
        <taxon>Oceanospirillaceae</taxon>
        <taxon>Marinobacterium</taxon>
    </lineage>
</organism>
<proteinExistence type="predicted"/>
<sequence length="78" mass="8731">MEQICQHCRTLLSSGVLSRHHLSISKISDSELIKCDLCDAYLLSEQDHREVLSTRPATDATLNFQLCTSGGSYKQLPH</sequence>
<dbReference type="EMBL" id="FNRJ01000002">
    <property type="protein sequence ID" value="SEA27410.1"/>
    <property type="molecule type" value="Genomic_DNA"/>
</dbReference>
<accession>A0A1H3ZUR8</accession>
<evidence type="ECO:0000313" key="1">
    <source>
        <dbReference type="EMBL" id="SEA27410.1"/>
    </source>
</evidence>
<dbReference type="AlphaFoldDB" id="A0A1H3ZUR8"/>
<name>A0A1H3ZUR8_9GAMM</name>